<proteinExistence type="inferred from homology"/>
<gene>
    <name evidence="11" type="primary">LOC116286757</name>
</gene>
<dbReference type="GeneID" id="116286757"/>
<evidence type="ECO:0000256" key="6">
    <source>
        <dbReference type="ARBA" id="ARBA00023056"/>
    </source>
</evidence>
<evidence type="ECO:0000256" key="8">
    <source>
        <dbReference type="RuleBase" id="RU363104"/>
    </source>
</evidence>
<dbReference type="PANTHER" id="PTHR10176">
    <property type="entry name" value="GLYCOGEN SYNTHASE"/>
    <property type="match status" value="1"/>
</dbReference>
<keyword evidence="6 8" id="KW-0320">Glycogen biosynthesis</keyword>
<protein>
    <recommendedName>
        <fullName evidence="8">Glycogen [starch] synthase</fullName>
        <ecNumber evidence="8">2.4.1.11</ecNumber>
    </recommendedName>
</protein>
<dbReference type="PANTHER" id="PTHR10176:SF3">
    <property type="entry name" value="GLYCOGEN [STARCH] SYNTHASE"/>
    <property type="match status" value="1"/>
</dbReference>
<evidence type="ECO:0000313" key="10">
    <source>
        <dbReference type="Proteomes" id="UP000515163"/>
    </source>
</evidence>
<dbReference type="GO" id="GO:0005737">
    <property type="term" value="C:cytoplasm"/>
    <property type="evidence" value="ECO:0007669"/>
    <property type="project" value="TreeGrafter"/>
</dbReference>
<evidence type="ECO:0000313" key="11">
    <source>
        <dbReference type="RefSeq" id="XP_031549191.1"/>
    </source>
</evidence>
<dbReference type="KEGG" id="aten:116286757"/>
<dbReference type="UniPathway" id="UPA00164"/>
<dbReference type="FunFam" id="3.40.50.2000:FF:000014">
    <property type="entry name" value="Glycogen [starch] synthase"/>
    <property type="match status" value="1"/>
</dbReference>
<feature type="region of interest" description="Disordered" evidence="9">
    <location>
        <begin position="624"/>
        <end position="660"/>
    </location>
</feature>
<dbReference type="AlphaFoldDB" id="A0A6P8H1C4"/>
<dbReference type="OrthoDB" id="6335297at2759"/>
<dbReference type="Proteomes" id="UP000515163">
    <property type="component" value="Unplaced"/>
</dbReference>
<keyword evidence="3" id="KW-0597">Phosphoprotein</keyword>
<comment type="catalytic activity">
    <reaction evidence="7">
        <text>[(1-&gt;4)-alpha-D-glucosyl](n) + UDP-alpha-D-glucose = [(1-&gt;4)-alpha-D-glucosyl](n+1) + UDP + H(+)</text>
        <dbReference type="Rhea" id="RHEA:18549"/>
        <dbReference type="Rhea" id="RHEA-COMP:9584"/>
        <dbReference type="Rhea" id="RHEA-COMP:9587"/>
        <dbReference type="ChEBI" id="CHEBI:15378"/>
        <dbReference type="ChEBI" id="CHEBI:15444"/>
        <dbReference type="ChEBI" id="CHEBI:58223"/>
        <dbReference type="ChEBI" id="CHEBI:58885"/>
        <dbReference type="EC" id="2.4.1.11"/>
    </reaction>
    <physiologicalReaction direction="left-to-right" evidence="7">
        <dbReference type="Rhea" id="RHEA:18550"/>
    </physiologicalReaction>
</comment>
<organism evidence="10 11">
    <name type="scientific">Actinia tenebrosa</name>
    <name type="common">Australian red waratah sea anemone</name>
    <dbReference type="NCBI Taxonomy" id="6105"/>
    <lineage>
        <taxon>Eukaryota</taxon>
        <taxon>Metazoa</taxon>
        <taxon>Cnidaria</taxon>
        <taxon>Anthozoa</taxon>
        <taxon>Hexacorallia</taxon>
        <taxon>Actiniaria</taxon>
        <taxon>Actiniidae</taxon>
        <taxon>Actinia</taxon>
    </lineage>
</organism>
<keyword evidence="4 8" id="KW-0328">Glycosyltransferase</keyword>
<comment type="pathway">
    <text evidence="1 8">Glycan biosynthesis; glycogen biosynthesis.</text>
</comment>
<dbReference type="EC" id="2.4.1.11" evidence="8"/>
<dbReference type="GO" id="GO:0005978">
    <property type="term" value="P:glycogen biosynthetic process"/>
    <property type="evidence" value="ECO:0007669"/>
    <property type="project" value="UniProtKB-UniPathway"/>
</dbReference>
<dbReference type="SUPFAM" id="SSF53756">
    <property type="entry name" value="UDP-Glycosyltransferase/glycogen phosphorylase"/>
    <property type="match status" value="2"/>
</dbReference>
<dbReference type="FunCoup" id="A0A6P8H1C4">
    <property type="interactions" value="1511"/>
</dbReference>
<sequence length="660" mass="75734">MSFLHEEYTPDEDDPKYFTFEVSWEVANKVGGIYTVIRSKAGTTVEAVGDLYCMMGIYNDKQCTMEVEMMEPESESMMGALQAVRGKGVKVYFGRWLIEGYPKVVLFDIGSVYHKLNKWKSEFWEAVHIGLPDADTESNDALVLGYLVAQFISEFRSRYDQNIPVVAHFHEWQTGVGLMMLRTLKVNVATVFTTHATLLGRYLCAANVDFYNNLERFDVDKEAGDRNIYHRYCLERAATHLAHVFTTVSRITADEAEHLLKRKADLVLPNGLNVVKYIALHEFQNLHAKSKDKISDFVRGHFYGHFDFDLDKTLYFFAAGRYEYFNKGADLFIEALARLNHHLKSTGSDMTVVAFMIFPTSTSNFNVDSLRGQAVTKQLKETVTEIQDKISKRIYESCVKGVVPTGNELLTPDDIVRLKRCVLGAQRPSLPPVVTHNVNDSSVDPILCHIRRTQLFNGPHERVKVVFHPEFLSNINPLLAMDYSEFVRGCHMGVFPSYYEPWGYTPAECTVMGIPSVTTNLSGFGRFMAENVTDPTSYGIYIVDRRFKSAEESIQELFNYMVSFCSLTRRQRIIQRNRTERLSELLDWKSLFKYYARARLLSLHRLNPDKYRKPRLFDELRCQFTYPRPGSEPPSPAPPEAGSGSESETEEDQQYRLYEN</sequence>
<dbReference type="InParanoid" id="A0A6P8H1C4"/>
<comment type="similarity">
    <text evidence="2 8">Belongs to the glycosyltransferase 3 family.</text>
</comment>
<comment type="function">
    <text evidence="8">Transfers the glycosyl residue from UDP-Glc to the non-reducing end of alpha-1,4-glucan.</text>
</comment>
<evidence type="ECO:0000256" key="4">
    <source>
        <dbReference type="ARBA" id="ARBA00022676"/>
    </source>
</evidence>
<dbReference type="InterPro" id="IPR008631">
    <property type="entry name" value="Glycogen_synth"/>
</dbReference>
<dbReference type="FunFam" id="3.40.50.2000:FF:000028">
    <property type="entry name" value="Glycogen [starch] synthase"/>
    <property type="match status" value="1"/>
</dbReference>
<dbReference type="Gene3D" id="6.10.260.10">
    <property type="match status" value="1"/>
</dbReference>
<reference evidence="11" key="1">
    <citation type="submission" date="2025-08" db="UniProtKB">
        <authorList>
            <consortium name="RefSeq"/>
        </authorList>
    </citation>
    <scope>IDENTIFICATION</scope>
    <source>
        <tissue evidence="11">Tentacle</tissue>
    </source>
</reference>
<evidence type="ECO:0000256" key="3">
    <source>
        <dbReference type="ARBA" id="ARBA00022553"/>
    </source>
</evidence>
<dbReference type="Pfam" id="PF05693">
    <property type="entry name" value="Glycogen_syn"/>
    <property type="match status" value="1"/>
</dbReference>
<keyword evidence="10" id="KW-1185">Reference proteome</keyword>
<name>A0A6P8H1C4_ACTTE</name>
<accession>A0A6P8H1C4</accession>
<dbReference type="RefSeq" id="XP_031549191.1">
    <property type="nucleotide sequence ID" value="XM_031693331.1"/>
</dbReference>
<dbReference type="Gene3D" id="3.40.50.2000">
    <property type="entry name" value="Glycogen Phosphorylase B"/>
    <property type="match status" value="2"/>
</dbReference>
<feature type="compositionally biased region" description="Pro residues" evidence="9">
    <location>
        <begin position="630"/>
        <end position="639"/>
    </location>
</feature>
<dbReference type="GO" id="GO:0004373">
    <property type="term" value="F:alpha-1,4-glucan glucosyltransferase (UDP-glucose donor) activity"/>
    <property type="evidence" value="ECO:0007669"/>
    <property type="project" value="UniProtKB-EC"/>
</dbReference>
<evidence type="ECO:0000256" key="5">
    <source>
        <dbReference type="ARBA" id="ARBA00022679"/>
    </source>
</evidence>
<evidence type="ECO:0000256" key="2">
    <source>
        <dbReference type="ARBA" id="ARBA00010686"/>
    </source>
</evidence>
<evidence type="ECO:0000256" key="9">
    <source>
        <dbReference type="SAM" id="MobiDB-lite"/>
    </source>
</evidence>
<evidence type="ECO:0000256" key="1">
    <source>
        <dbReference type="ARBA" id="ARBA00004964"/>
    </source>
</evidence>
<keyword evidence="5 8" id="KW-0808">Transferase</keyword>
<evidence type="ECO:0000256" key="7">
    <source>
        <dbReference type="ARBA" id="ARBA00047345"/>
    </source>
</evidence>